<evidence type="ECO:0000313" key="2">
    <source>
        <dbReference type="EMBL" id="GFO09999.1"/>
    </source>
</evidence>
<evidence type="ECO:0000256" key="1">
    <source>
        <dbReference type="SAM" id="MobiDB-lite"/>
    </source>
</evidence>
<evidence type="ECO:0000313" key="3">
    <source>
        <dbReference type="Proteomes" id="UP000735302"/>
    </source>
</evidence>
<name>A0AAV4AUK1_9GAST</name>
<feature type="compositionally biased region" description="Polar residues" evidence="1">
    <location>
        <begin position="93"/>
        <end position="102"/>
    </location>
</feature>
<keyword evidence="3" id="KW-1185">Reference proteome</keyword>
<gene>
    <name evidence="2" type="ORF">PoB_003650400</name>
</gene>
<dbReference type="AlphaFoldDB" id="A0AAV4AUK1"/>
<sequence>MQRMDLSVDTIVGDHYVCSKPLFIADSTSIRPGRRFRKCCSVRTTGRIPARIPGTCVTSKARDLHVCPELPRCPHTFDRHTSSRQGEALSAHQPLNTANNSD</sequence>
<protein>
    <submittedName>
        <fullName evidence="2">Uncharacterized protein</fullName>
    </submittedName>
</protein>
<comment type="caution">
    <text evidence="2">The sequence shown here is derived from an EMBL/GenBank/DDBJ whole genome shotgun (WGS) entry which is preliminary data.</text>
</comment>
<accession>A0AAV4AUK1</accession>
<proteinExistence type="predicted"/>
<organism evidence="2 3">
    <name type="scientific">Plakobranchus ocellatus</name>
    <dbReference type="NCBI Taxonomy" id="259542"/>
    <lineage>
        <taxon>Eukaryota</taxon>
        <taxon>Metazoa</taxon>
        <taxon>Spiralia</taxon>
        <taxon>Lophotrochozoa</taxon>
        <taxon>Mollusca</taxon>
        <taxon>Gastropoda</taxon>
        <taxon>Heterobranchia</taxon>
        <taxon>Euthyneura</taxon>
        <taxon>Panpulmonata</taxon>
        <taxon>Sacoglossa</taxon>
        <taxon>Placobranchoidea</taxon>
        <taxon>Plakobranchidae</taxon>
        <taxon>Plakobranchus</taxon>
    </lineage>
</organism>
<reference evidence="2 3" key="1">
    <citation type="journal article" date="2021" name="Elife">
        <title>Chloroplast acquisition without the gene transfer in kleptoplastic sea slugs, Plakobranchus ocellatus.</title>
        <authorList>
            <person name="Maeda T."/>
            <person name="Takahashi S."/>
            <person name="Yoshida T."/>
            <person name="Shimamura S."/>
            <person name="Takaki Y."/>
            <person name="Nagai Y."/>
            <person name="Toyoda A."/>
            <person name="Suzuki Y."/>
            <person name="Arimoto A."/>
            <person name="Ishii H."/>
            <person name="Satoh N."/>
            <person name="Nishiyama T."/>
            <person name="Hasebe M."/>
            <person name="Maruyama T."/>
            <person name="Minagawa J."/>
            <person name="Obokata J."/>
            <person name="Shigenobu S."/>
        </authorList>
    </citation>
    <scope>NUCLEOTIDE SEQUENCE [LARGE SCALE GENOMIC DNA]</scope>
</reference>
<dbReference type="EMBL" id="BLXT01004140">
    <property type="protein sequence ID" value="GFO09999.1"/>
    <property type="molecule type" value="Genomic_DNA"/>
</dbReference>
<dbReference type="Proteomes" id="UP000735302">
    <property type="component" value="Unassembled WGS sequence"/>
</dbReference>
<feature type="region of interest" description="Disordered" evidence="1">
    <location>
        <begin position="78"/>
        <end position="102"/>
    </location>
</feature>